<dbReference type="RefSeq" id="WP_007787202.1">
    <property type="nucleotide sequence ID" value="NZ_CM001441.1"/>
</dbReference>
<keyword evidence="2" id="KW-1185">Reference proteome</keyword>
<sequence>MENRVKKIGAFRKSNFVLIGLFLLVLLSIFLGYRQVKGPFTETEIQAAQSGATRFMNGELEIGQGQLIDVKHYFFVGTVYEVDTLQGRKNLISFVTPQTKPLPGERVEWVGVDNYASFVTTVFPEEKIMDGEIISLERISPKNNDQFYCVVHSLTEEDAVQRFIVDAAKLATLRTLNSVHVEYHSPGESKVELVTNTQKVAKGYITDLWLTTKIKGLELERDFDFEKYPHYITLSPKPNAKYTWTFYLTEEQKSMVKLGNTIEVNYSSVFPENIVVTRETVDPDVLGGKSDDGENP</sequence>
<dbReference type="EMBL" id="CM001441">
    <property type="protein sequence ID" value="EHQ92008.1"/>
    <property type="molecule type" value="Genomic_DNA"/>
</dbReference>
<dbReference type="OrthoDB" id="1793100at2"/>
<evidence type="ECO:0000313" key="2">
    <source>
        <dbReference type="Proteomes" id="UP000005104"/>
    </source>
</evidence>
<evidence type="ECO:0000313" key="1">
    <source>
        <dbReference type="EMBL" id="EHQ92008.1"/>
    </source>
</evidence>
<gene>
    <name evidence="1" type="ORF">DesyoDRAFT_5074</name>
</gene>
<dbReference type="Proteomes" id="UP000005104">
    <property type="component" value="Chromosome"/>
</dbReference>
<dbReference type="HOGENOM" id="CLU_945708_0_0_9"/>
<reference evidence="1 2" key="1">
    <citation type="submission" date="2011-11" db="EMBL/GenBank/DDBJ databases">
        <title>The Noncontiguous Finished genome of Desulfosporosinus youngiae DSM 17734.</title>
        <authorList>
            <consortium name="US DOE Joint Genome Institute (JGI-PGF)"/>
            <person name="Lucas S."/>
            <person name="Han J."/>
            <person name="Lapidus A."/>
            <person name="Cheng J.-F."/>
            <person name="Goodwin L."/>
            <person name="Pitluck S."/>
            <person name="Peters L."/>
            <person name="Ovchinnikova G."/>
            <person name="Lu M."/>
            <person name="Land M.L."/>
            <person name="Hauser L."/>
            <person name="Pester M."/>
            <person name="Spring S."/>
            <person name="Ollivier B."/>
            <person name="Rattei T."/>
            <person name="Klenk H.-P."/>
            <person name="Wagner M."/>
            <person name="Loy A."/>
            <person name="Woyke T.J."/>
        </authorList>
    </citation>
    <scope>NUCLEOTIDE SEQUENCE [LARGE SCALE GENOMIC DNA]</scope>
    <source>
        <strain evidence="1 2">DSM 17734</strain>
    </source>
</reference>
<dbReference type="AlphaFoldDB" id="H5XZN4"/>
<proteinExistence type="predicted"/>
<protein>
    <submittedName>
        <fullName evidence="1">Uncharacterized protein</fullName>
    </submittedName>
</protein>
<accession>H5XZN4</accession>
<dbReference type="STRING" id="768710.DesyoDRAFT_5074"/>
<name>H5XZN4_9FIRM</name>
<organism evidence="1 2">
    <name type="scientific">Desulfosporosinus youngiae DSM 17734</name>
    <dbReference type="NCBI Taxonomy" id="768710"/>
    <lineage>
        <taxon>Bacteria</taxon>
        <taxon>Bacillati</taxon>
        <taxon>Bacillota</taxon>
        <taxon>Clostridia</taxon>
        <taxon>Eubacteriales</taxon>
        <taxon>Desulfitobacteriaceae</taxon>
        <taxon>Desulfosporosinus</taxon>
    </lineage>
</organism>